<feature type="transmembrane region" description="Helical" evidence="1">
    <location>
        <begin position="126"/>
        <end position="143"/>
    </location>
</feature>
<dbReference type="Proteomes" id="UP000548423">
    <property type="component" value="Unassembled WGS sequence"/>
</dbReference>
<name>A0A852TAF5_9BACI</name>
<dbReference type="EMBL" id="JACCBX010000002">
    <property type="protein sequence ID" value="NYE04458.1"/>
    <property type="molecule type" value="Genomic_DNA"/>
</dbReference>
<comment type="caution">
    <text evidence="2">The sequence shown here is derived from an EMBL/GenBank/DDBJ whole genome shotgun (WGS) entry which is preliminary data.</text>
</comment>
<feature type="transmembrane region" description="Helical" evidence="1">
    <location>
        <begin position="69"/>
        <end position="88"/>
    </location>
</feature>
<evidence type="ECO:0000256" key="1">
    <source>
        <dbReference type="SAM" id="Phobius"/>
    </source>
</evidence>
<dbReference type="PANTHER" id="PTHR34821">
    <property type="entry name" value="INNER MEMBRANE PROTEIN YDCZ"/>
    <property type="match status" value="1"/>
</dbReference>
<keyword evidence="1" id="KW-1133">Transmembrane helix</keyword>
<proteinExistence type="predicted"/>
<accession>A0A852TAF5</accession>
<dbReference type="AlphaFoldDB" id="A0A852TAF5"/>
<organism evidence="2 3">
    <name type="scientific">Neobacillus niacini</name>
    <dbReference type="NCBI Taxonomy" id="86668"/>
    <lineage>
        <taxon>Bacteria</taxon>
        <taxon>Bacillati</taxon>
        <taxon>Bacillota</taxon>
        <taxon>Bacilli</taxon>
        <taxon>Bacillales</taxon>
        <taxon>Bacillaceae</taxon>
        <taxon>Neobacillus</taxon>
    </lineage>
</organism>
<reference evidence="3" key="1">
    <citation type="submission" date="2020-07" db="EMBL/GenBank/DDBJ databases">
        <authorList>
            <person name="Partida-Martinez L."/>
            <person name="Huntemann M."/>
            <person name="Clum A."/>
            <person name="Wang J."/>
            <person name="Palaniappan K."/>
            <person name="Ritter S."/>
            <person name="Chen I.-M."/>
            <person name="Stamatis D."/>
            <person name="Reddy T."/>
            <person name="O'Malley R."/>
            <person name="Daum C."/>
            <person name="Shapiro N."/>
            <person name="Ivanova N."/>
            <person name="Kyrpides N."/>
            <person name="Woyke T."/>
        </authorList>
    </citation>
    <scope>NUCLEOTIDE SEQUENCE [LARGE SCALE GENOMIC DNA]</scope>
    <source>
        <strain evidence="3">AT2.8</strain>
    </source>
</reference>
<evidence type="ECO:0000313" key="3">
    <source>
        <dbReference type="Proteomes" id="UP000548423"/>
    </source>
</evidence>
<reference evidence="3" key="2">
    <citation type="submission" date="2020-08" db="EMBL/GenBank/DDBJ databases">
        <title>The Agave Microbiome: Exploring the role of microbial communities in plant adaptations to desert environments.</title>
        <authorList>
            <person name="Partida-Martinez L.P."/>
        </authorList>
    </citation>
    <scope>NUCLEOTIDE SEQUENCE [LARGE SCALE GENOMIC DNA]</scope>
    <source>
        <strain evidence="3">AT2.8</strain>
    </source>
</reference>
<feature type="transmembrane region" description="Helical" evidence="1">
    <location>
        <begin position="38"/>
        <end position="57"/>
    </location>
</feature>
<keyword evidence="1" id="KW-0472">Membrane</keyword>
<keyword evidence="1" id="KW-0812">Transmembrane</keyword>
<dbReference type="Pfam" id="PF04657">
    <property type="entry name" value="DMT_YdcZ"/>
    <property type="match status" value="1"/>
</dbReference>
<protein>
    <submittedName>
        <fullName evidence="2">Transporter family-2 protein</fullName>
    </submittedName>
</protein>
<dbReference type="InterPro" id="IPR006750">
    <property type="entry name" value="YdcZ"/>
</dbReference>
<sequence>MYMFFYLLLAIIGGTCIGLQAGINGVLGKKIGVIEASFVSFFIGTMILLLLVIFAGKGNILNVTNVPKWQLLGGALGVAYVSIMVAIVPKIGVASAITAVIVGQLIISVTLDHFGIFTNQRIPIDWYRISGLCLLLISLLLIFKGNIKWF</sequence>
<feature type="transmembrane region" description="Helical" evidence="1">
    <location>
        <begin position="94"/>
        <end position="114"/>
    </location>
</feature>
<gene>
    <name evidence="2" type="ORF">F4694_001202</name>
</gene>
<dbReference type="PANTHER" id="PTHR34821:SF2">
    <property type="entry name" value="INNER MEMBRANE PROTEIN YDCZ"/>
    <property type="match status" value="1"/>
</dbReference>
<evidence type="ECO:0000313" key="2">
    <source>
        <dbReference type="EMBL" id="NYE04458.1"/>
    </source>
</evidence>
<dbReference type="GO" id="GO:0005886">
    <property type="term" value="C:plasma membrane"/>
    <property type="evidence" value="ECO:0007669"/>
    <property type="project" value="TreeGrafter"/>
</dbReference>